<name>A0A0A9DLP9_ARUDO</name>
<evidence type="ECO:0000256" key="1">
    <source>
        <dbReference type="SAM" id="MobiDB-lite"/>
    </source>
</evidence>
<feature type="compositionally biased region" description="Polar residues" evidence="1">
    <location>
        <begin position="42"/>
        <end position="61"/>
    </location>
</feature>
<organism evidence="2">
    <name type="scientific">Arundo donax</name>
    <name type="common">Giant reed</name>
    <name type="synonym">Donax arundinaceus</name>
    <dbReference type="NCBI Taxonomy" id="35708"/>
    <lineage>
        <taxon>Eukaryota</taxon>
        <taxon>Viridiplantae</taxon>
        <taxon>Streptophyta</taxon>
        <taxon>Embryophyta</taxon>
        <taxon>Tracheophyta</taxon>
        <taxon>Spermatophyta</taxon>
        <taxon>Magnoliopsida</taxon>
        <taxon>Liliopsida</taxon>
        <taxon>Poales</taxon>
        <taxon>Poaceae</taxon>
        <taxon>PACMAD clade</taxon>
        <taxon>Arundinoideae</taxon>
        <taxon>Arundineae</taxon>
        <taxon>Arundo</taxon>
    </lineage>
</organism>
<reference evidence="2" key="1">
    <citation type="submission" date="2014-09" db="EMBL/GenBank/DDBJ databases">
        <authorList>
            <person name="Magalhaes I.L.F."/>
            <person name="Oliveira U."/>
            <person name="Santos F.R."/>
            <person name="Vidigal T.H.D.A."/>
            <person name="Brescovit A.D."/>
            <person name="Santos A.J."/>
        </authorList>
    </citation>
    <scope>NUCLEOTIDE SEQUENCE</scope>
    <source>
        <tissue evidence="2">Shoot tissue taken approximately 20 cm above the soil surface</tissue>
    </source>
</reference>
<feature type="region of interest" description="Disordered" evidence="1">
    <location>
        <begin position="1"/>
        <end position="26"/>
    </location>
</feature>
<dbReference type="EMBL" id="GBRH01211315">
    <property type="protein sequence ID" value="JAD86580.1"/>
    <property type="molecule type" value="Transcribed_RNA"/>
</dbReference>
<accession>A0A0A9DLP9</accession>
<evidence type="ECO:0000313" key="2">
    <source>
        <dbReference type="EMBL" id="JAD86580.1"/>
    </source>
</evidence>
<dbReference type="AlphaFoldDB" id="A0A0A9DLP9"/>
<feature type="compositionally biased region" description="Low complexity" evidence="1">
    <location>
        <begin position="1"/>
        <end position="16"/>
    </location>
</feature>
<protein>
    <submittedName>
        <fullName evidence="2">Uncharacterized protein</fullName>
    </submittedName>
</protein>
<proteinExistence type="predicted"/>
<sequence>MRAIRSSTRATSSAGTPCPDSRNAPHCSAACATRATASGARMSTTGTASGPGAQPSTTGWSCSPGHACDSGTCRAARKSK</sequence>
<reference evidence="2" key="2">
    <citation type="journal article" date="2015" name="Data Brief">
        <title>Shoot transcriptome of the giant reed, Arundo donax.</title>
        <authorList>
            <person name="Barrero R.A."/>
            <person name="Guerrero F.D."/>
            <person name="Moolhuijzen P."/>
            <person name="Goolsby J.A."/>
            <person name="Tidwell J."/>
            <person name="Bellgard S.E."/>
            <person name="Bellgard M.I."/>
        </authorList>
    </citation>
    <scope>NUCLEOTIDE SEQUENCE</scope>
    <source>
        <tissue evidence="2">Shoot tissue taken approximately 20 cm above the soil surface</tissue>
    </source>
</reference>
<feature type="region of interest" description="Disordered" evidence="1">
    <location>
        <begin position="38"/>
        <end position="80"/>
    </location>
</feature>